<accession>A0A392UTD5</accession>
<feature type="region of interest" description="Disordered" evidence="1">
    <location>
        <begin position="1"/>
        <end position="25"/>
    </location>
</feature>
<dbReference type="AlphaFoldDB" id="A0A392UTD5"/>
<comment type="caution">
    <text evidence="2">The sequence shown here is derived from an EMBL/GenBank/DDBJ whole genome shotgun (WGS) entry which is preliminary data.</text>
</comment>
<evidence type="ECO:0000313" key="3">
    <source>
        <dbReference type="Proteomes" id="UP000265520"/>
    </source>
</evidence>
<sequence>AHAVTRASRATSLAQRAAGRGYQRQQARTRAASALAALRANTSRFTRIFSDFLLSRFQGTFNNSPHCL</sequence>
<evidence type="ECO:0000256" key="1">
    <source>
        <dbReference type="SAM" id="MobiDB-lite"/>
    </source>
</evidence>
<keyword evidence="3" id="KW-1185">Reference proteome</keyword>
<protein>
    <submittedName>
        <fullName evidence="2">Uncharacterized protein</fullName>
    </submittedName>
</protein>
<feature type="non-terminal residue" evidence="2">
    <location>
        <position position="1"/>
    </location>
</feature>
<dbReference type="EMBL" id="LXQA010969253">
    <property type="protein sequence ID" value="MCI79236.1"/>
    <property type="molecule type" value="Genomic_DNA"/>
</dbReference>
<reference evidence="2 3" key="1">
    <citation type="journal article" date="2018" name="Front. Plant Sci.">
        <title>Red Clover (Trifolium pratense) and Zigzag Clover (T. medium) - A Picture of Genomic Similarities and Differences.</title>
        <authorList>
            <person name="Dluhosova J."/>
            <person name="Istvanek J."/>
            <person name="Nedelnik J."/>
            <person name="Repkova J."/>
        </authorList>
    </citation>
    <scope>NUCLEOTIDE SEQUENCE [LARGE SCALE GENOMIC DNA]</scope>
    <source>
        <strain evidence="3">cv. 10/8</strain>
        <tissue evidence="2">Leaf</tissue>
    </source>
</reference>
<organism evidence="2 3">
    <name type="scientific">Trifolium medium</name>
    <dbReference type="NCBI Taxonomy" id="97028"/>
    <lineage>
        <taxon>Eukaryota</taxon>
        <taxon>Viridiplantae</taxon>
        <taxon>Streptophyta</taxon>
        <taxon>Embryophyta</taxon>
        <taxon>Tracheophyta</taxon>
        <taxon>Spermatophyta</taxon>
        <taxon>Magnoliopsida</taxon>
        <taxon>eudicotyledons</taxon>
        <taxon>Gunneridae</taxon>
        <taxon>Pentapetalae</taxon>
        <taxon>rosids</taxon>
        <taxon>fabids</taxon>
        <taxon>Fabales</taxon>
        <taxon>Fabaceae</taxon>
        <taxon>Papilionoideae</taxon>
        <taxon>50 kb inversion clade</taxon>
        <taxon>NPAAA clade</taxon>
        <taxon>Hologalegina</taxon>
        <taxon>IRL clade</taxon>
        <taxon>Trifolieae</taxon>
        <taxon>Trifolium</taxon>
    </lineage>
</organism>
<feature type="compositionally biased region" description="Low complexity" evidence="1">
    <location>
        <begin position="14"/>
        <end position="25"/>
    </location>
</feature>
<evidence type="ECO:0000313" key="2">
    <source>
        <dbReference type="EMBL" id="MCI79236.1"/>
    </source>
</evidence>
<dbReference type="Proteomes" id="UP000265520">
    <property type="component" value="Unassembled WGS sequence"/>
</dbReference>
<name>A0A392UTD5_9FABA</name>
<proteinExistence type="predicted"/>